<feature type="domain" description="FAD-binding FR-type" evidence="1">
    <location>
        <begin position="17"/>
        <end position="142"/>
    </location>
</feature>
<reference evidence="3" key="1">
    <citation type="journal article" date="2022" name="Int. J. Syst. Evol. Microbiol.">
        <title>Anaeromyxobacter oryzae sp. nov., Anaeromyxobacter diazotrophicus sp. nov. and Anaeromyxobacter paludicola sp. nov., isolated from paddy soils.</title>
        <authorList>
            <person name="Itoh H."/>
            <person name="Xu Z."/>
            <person name="Mise K."/>
            <person name="Masuda Y."/>
            <person name="Ushijima N."/>
            <person name="Hayakawa C."/>
            <person name="Shiratori Y."/>
            <person name="Senoo K."/>
        </authorList>
    </citation>
    <scope>NUCLEOTIDE SEQUENCE [LARGE SCALE GENOMIC DNA]</scope>
    <source>
        <strain evidence="3">Red232</strain>
    </source>
</reference>
<evidence type="ECO:0000313" key="3">
    <source>
        <dbReference type="Proteomes" id="UP001162891"/>
    </source>
</evidence>
<dbReference type="SUPFAM" id="SSF56059">
    <property type="entry name" value="Glutathione synthetase ATP-binding domain-like"/>
    <property type="match status" value="1"/>
</dbReference>
<dbReference type="PROSITE" id="PS51384">
    <property type="entry name" value="FAD_FR"/>
    <property type="match status" value="1"/>
</dbReference>
<evidence type="ECO:0000259" key="1">
    <source>
        <dbReference type="PROSITE" id="PS51384"/>
    </source>
</evidence>
<dbReference type="Proteomes" id="UP001162891">
    <property type="component" value="Chromosome"/>
</dbReference>
<dbReference type="PANTHER" id="PTHR21621">
    <property type="entry name" value="RIBOSOMAL PROTEIN S6 MODIFICATION PROTEIN"/>
    <property type="match status" value="1"/>
</dbReference>
<keyword evidence="3" id="KW-1185">Reference proteome</keyword>
<protein>
    <submittedName>
        <fullName evidence="2">ATP-grasp ribosomal peptide maturase</fullName>
    </submittedName>
</protein>
<name>A0ABN6MZW3_9BACT</name>
<dbReference type="EMBL" id="AP025591">
    <property type="protein sequence ID" value="BDG05175.1"/>
    <property type="molecule type" value="Genomic_DNA"/>
</dbReference>
<proteinExistence type="predicted"/>
<dbReference type="Gene3D" id="3.30.470.20">
    <property type="entry name" value="ATP-grasp fold, B domain"/>
    <property type="match status" value="1"/>
</dbReference>
<gene>
    <name evidence="2" type="ORF">AMOR_41710</name>
</gene>
<dbReference type="PANTHER" id="PTHR21621:SF0">
    <property type="entry name" value="BETA-CITRYLGLUTAMATE SYNTHASE B-RELATED"/>
    <property type="match status" value="1"/>
</dbReference>
<sequence>MSTLILGFPNDIHIHAVRWALDQVSARSEVLYTSDLPQVARTSIRVGGGAPPRAQLRLGALRYETGAFDAVWFRRSGRPVRPHGMTDADWTITERECDHHVRALRRQLGPGARWLNDPDARERALLKPLQLEAAQATGFAVPETLFSNDPDEIRAFYSEFRECGVVFKLNVMANWHAQAAGDRFALFTTVLREDDLRDDEAISSCPGIYQRKIEKRYELRVTCMDEACFAARLDSQERDGTRTDWRADFSRPLPPRPVALPRHVEQRCLAFMKRMGLAFGCIDLIVTPEGEYVFLEVNEMGQFLWVEEGEPAFPLLRAFATLLVERKLSPGSRLVGTDALSYRSFLASGAWEAGRLEDAERHAAFEARGVGVEP</sequence>
<dbReference type="RefSeq" id="WP_248353735.1">
    <property type="nucleotide sequence ID" value="NZ_AP025591.1"/>
</dbReference>
<accession>A0ABN6MZW3</accession>
<evidence type="ECO:0000313" key="2">
    <source>
        <dbReference type="EMBL" id="BDG05175.1"/>
    </source>
</evidence>
<dbReference type="InterPro" id="IPR017927">
    <property type="entry name" value="FAD-bd_FR_type"/>
</dbReference>
<organism evidence="2 3">
    <name type="scientific">Anaeromyxobacter oryzae</name>
    <dbReference type="NCBI Taxonomy" id="2918170"/>
    <lineage>
        <taxon>Bacteria</taxon>
        <taxon>Pseudomonadati</taxon>
        <taxon>Myxococcota</taxon>
        <taxon>Myxococcia</taxon>
        <taxon>Myxococcales</taxon>
        <taxon>Cystobacterineae</taxon>
        <taxon>Anaeromyxobacteraceae</taxon>
        <taxon>Anaeromyxobacter</taxon>
    </lineage>
</organism>